<dbReference type="SUPFAM" id="SSF55031">
    <property type="entry name" value="Bacterial exopeptidase dimerisation domain"/>
    <property type="match status" value="1"/>
</dbReference>
<keyword evidence="8" id="KW-0482">Metalloprotease</keyword>
<dbReference type="GO" id="GO:0006526">
    <property type="term" value="P:L-arginine biosynthetic process"/>
    <property type="evidence" value="ECO:0007669"/>
    <property type="project" value="TreeGrafter"/>
</dbReference>
<dbReference type="NCBIfam" id="NF005591">
    <property type="entry name" value="PRK07318.1"/>
    <property type="match status" value="1"/>
</dbReference>
<dbReference type="InterPro" id="IPR001261">
    <property type="entry name" value="ArgE/DapE_CS"/>
</dbReference>
<dbReference type="Pfam" id="PF01546">
    <property type="entry name" value="Peptidase_M20"/>
    <property type="match status" value="1"/>
</dbReference>
<evidence type="ECO:0000256" key="7">
    <source>
        <dbReference type="ARBA" id="ARBA00022997"/>
    </source>
</evidence>
<dbReference type="PANTHER" id="PTHR43808">
    <property type="entry name" value="ACETYLORNITHINE DEACETYLASE"/>
    <property type="match status" value="1"/>
</dbReference>
<dbReference type="InterPro" id="IPR036264">
    <property type="entry name" value="Bact_exopeptidase_dim_dom"/>
</dbReference>
<protein>
    <submittedName>
        <fullName evidence="9">Dipeptidase D</fullName>
    </submittedName>
</protein>
<proteinExistence type="inferred from homology"/>
<dbReference type="EMBL" id="FMAO01000010">
    <property type="protein sequence ID" value="SCC04433.1"/>
    <property type="molecule type" value="Genomic_DNA"/>
</dbReference>
<keyword evidence="6" id="KW-0862">Zinc</keyword>
<name>A0A1C4BC63_9LACO</name>
<dbReference type="STRING" id="1505725.GA0061074_11017"/>
<organism evidence="9 10">
    <name type="scientific">Weissella bombi</name>
    <dbReference type="NCBI Taxonomy" id="1505725"/>
    <lineage>
        <taxon>Bacteria</taxon>
        <taxon>Bacillati</taxon>
        <taxon>Bacillota</taxon>
        <taxon>Bacilli</taxon>
        <taxon>Lactobacillales</taxon>
        <taxon>Lactobacillaceae</taxon>
        <taxon>Weissella</taxon>
    </lineage>
</organism>
<gene>
    <name evidence="9" type="ORF">GA0061074_11017</name>
</gene>
<dbReference type="PROSITE" id="PS00759">
    <property type="entry name" value="ARGE_DAPE_CPG2_2"/>
    <property type="match status" value="1"/>
</dbReference>
<dbReference type="GO" id="GO:0006508">
    <property type="term" value="P:proteolysis"/>
    <property type="evidence" value="ECO:0007669"/>
    <property type="project" value="UniProtKB-KW"/>
</dbReference>
<evidence type="ECO:0000313" key="9">
    <source>
        <dbReference type="EMBL" id="SCC04433.1"/>
    </source>
</evidence>
<keyword evidence="4" id="KW-0479">Metal-binding</keyword>
<dbReference type="Proteomes" id="UP000199268">
    <property type="component" value="Unassembled WGS sequence"/>
</dbReference>
<comment type="cofactor">
    <cofactor evidence="1">
        <name>Zn(2+)</name>
        <dbReference type="ChEBI" id="CHEBI:29105"/>
    </cofactor>
</comment>
<keyword evidence="5" id="KW-0378">Hydrolase</keyword>
<keyword evidence="3" id="KW-0645">Protease</keyword>
<dbReference type="GO" id="GO:0008777">
    <property type="term" value="F:acetylornithine deacetylase activity"/>
    <property type="evidence" value="ECO:0007669"/>
    <property type="project" value="TreeGrafter"/>
</dbReference>
<dbReference type="InterPro" id="IPR002933">
    <property type="entry name" value="Peptidase_M20"/>
</dbReference>
<evidence type="ECO:0000256" key="3">
    <source>
        <dbReference type="ARBA" id="ARBA00022670"/>
    </source>
</evidence>
<dbReference type="InterPro" id="IPR050072">
    <property type="entry name" value="Peptidase_M20A"/>
</dbReference>
<accession>A0A1C4BC63</accession>
<keyword evidence="10" id="KW-1185">Reference proteome</keyword>
<evidence type="ECO:0000313" key="10">
    <source>
        <dbReference type="Proteomes" id="UP000199268"/>
    </source>
</evidence>
<evidence type="ECO:0000256" key="4">
    <source>
        <dbReference type="ARBA" id="ARBA00022723"/>
    </source>
</evidence>
<keyword evidence="7" id="KW-0224">Dipeptidase</keyword>
<comment type="similarity">
    <text evidence="2">Belongs to the peptidase M20A family.</text>
</comment>
<dbReference type="GO" id="GO:0016805">
    <property type="term" value="F:dipeptidase activity"/>
    <property type="evidence" value="ECO:0007669"/>
    <property type="project" value="UniProtKB-KW"/>
</dbReference>
<dbReference type="NCBIfam" id="TIGR01887">
    <property type="entry name" value="dipeptidaselike"/>
    <property type="match status" value="1"/>
</dbReference>
<evidence type="ECO:0000256" key="8">
    <source>
        <dbReference type="ARBA" id="ARBA00023049"/>
    </source>
</evidence>
<dbReference type="GO" id="GO:0008270">
    <property type="term" value="F:zinc ion binding"/>
    <property type="evidence" value="ECO:0007669"/>
    <property type="project" value="InterPro"/>
</dbReference>
<dbReference type="AlphaFoldDB" id="A0A1C4BC63"/>
<dbReference type="PANTHER" id="PTHR43808:SF31">
    <property type="entry name" value="N-ACETYL-L-CITRULLINE DEACETYLASE"/>
    <property type="match status" value="1"/>
</dbReference>
<sequence>MTWATQAKEYEQGLINDLNQIIRIPSVLDPKTQTPQTPFGIEMIRALSQMEAFANRDGFRYGRVDNMVTWIEFGPQDAAETVGILTHIDVVPAGDGWLRPAFTPEILDGLYFGRGAADMKADLMSAYYAMKMLADQKRVLKRKIRLIIGTDEENGWRDIPRYIEQEGEPTLGFSPDGAFPVVNGEKAFQTVQLRFPSLSDGAYILERFMSGSRPNVVPGEAKARVQVPKGVDLIKDFENYLEQYPFLNGEAKQNGQTVKILLLGVQAHGAYPADGKNAGTYLAHFLSRYDFGGDARAFLDFVGVTIHQDVYANGLGLTYHDSQMGDLTLNVGVMRYSHRGQGTILLNFRYPQGVNLQAVITQVQRHLGALNADVTKVQAGMPPHLVPIEDELVQVLSDVYAEQTGEYLPPRTSNGGSYARLLKRGVAFGGQFPDVKVTSHQANESTPVANLTRTMAIFAESLWRLCK</sequence>
<dbReference type="RefSeq" id="WP_092463178.1">
    <property type="nucleotide sequence ID" value="NZ_BJEE01000003.1"/>
</dbReference>
<evidence type="ECO:0000256" key="6">
    <source>
        <dbReference type="ARBA" id="ARBA00022833"/>
    </source>
</evidence>
<dbReference type="InterPro" id="IPR010964">
    <property type="entry name" value="M20A_pepV-rel"/>
</dbReference>
<dbReference type="OrthoDB" id="9761532at2"/>
<evidence type="ECO:0000256" key="2">
    <source>
        <dbReference type="ARBA" id="ARBA00006247"/>
    </source>
</evidence>
<evidence type="ECO:0000256" key="5">
    <source>
        <dbReference type="ARBA" id="ARBA00022801"/>
    </source>
</evidence>
<reference evidence="10" key="1">
    <citation type="submission" date="2016-08" db="EMBL/GenBank/DDBJ databases">
        <authorList>
            <person name="Varghese N."/>
            <person name="Submissions Spin"/>
        </authorList>
    </citation>
    <scope>NUCLEOTIDE SEQUENCE [LARGE SCALE GENOMIC DNA]</scope>
    <source>
        <strain evidence="10">R-53094</strain>
    </source>
</reference>
<dbReference type="Gene3D" id="3.40.630.10">
    <property type="entry name" value="Zn peptidases"/>
    <property type="match status" value="1"/>
</dbReference>
<dbReference type="Gene3D" id="3.30.70.360">
    <property type="match status" value="2"/>
</dbReference>
<dbReference type="SUPFAM" id="SSF53187">
    <property type="entry name" value="Zn-dependent exopeptidases"/>
    <property type="match status" value="1"/>
</dbReference>
<dbReference type="GO" id="GO:0008237">
    <property type="term" value="F:metallopeptidase activity"/>
    <property type="evidence" value="ECO:0007669"/>
    <property type="project" value="UniProtKB-KW"/>
</dbReference>
<evidence type="ECO:0000256" key="1">
    <source>
        <dbReference type="ARBA" id="ARBA00001947"/>
    </source>
</evidence>